<dbReference type="AlphaFoldDB" id="A0A4V3YXS3"/>
<organism evidence="3 4">
    <name type="scientific">Lampropedia aestuarii</name>
    <dbReference type="NCBI Taxonomy" id="2562762"/>
    <lineage>
        <taxon>Bacteria</taxon>
        <taxon>Pseudomonadati</taxon>
        <taxon>Pseudomonadota</taxon>
        <taxon>Betaproteobacteria</taxon>
        <taxon>Burkholderiales</taxon>
        <taxon>Comamonadaceae</taxon>
        <taxon>Lampropedia</taxon>
    </lineage>
</organism>
<feature type="domain" description="Malonyl-CoA decarboxylase N-terminal" evidence="2">
    <location>
        <begin position="186"/>
        <end position="272"/>
    </location>
</feature>
<sequence>MYLCALNGLAGSVKRPEPLEPVQSLHADRVGVQKDTVRGKNRSRASCPARIFNNAACLARLRRDFEQALRAVLAIPHTTFFLQRNSMAQPSTAPVSPLTTVSRSAGFLRIWRRLMGSLHGREEGSGSEQAFDIKQWDLVDRLLQEAASPIDSETRIRARVRQLLEMYLQATAEDRLQFMNRLAAGFGVDEAVLEDAIESFQEARLPIDKLHAQARIAEALESPRQRILRQFNLLPNGIESLVFMRAELLRADDQERLAPLEHDLLRLLTLWFDAGFLELQRLSWSSPAALLEKLMRYEAVHEIKSWDDLRNRLDSDRRCYAFFHGRMPDEPLIFVEVALVNHLASNVQMLLDESQPTTDPELATTAIFYSISNAQPGLRGVSMGEFLIKRVVAQLAQDFPALQTFATLSPVPGFSKWLKESLDEDSYVAQLPLQVRFMMEGDRQESRFDRLQTIVQDQECARSSGLVTKDDLLALQQWLLSECAHYLLQEKSRQDPLDSVARFHFGNGASLQQINWMADTSPKGMRESLGLMVNYLYQLDAIDEQYHAFAKEGRLAHSSEVRKLLTVREALRIKN</sequence>
<protein>
    <submittedName>
        <fullName evidence="3">Malonyl-CoA decarboxylase</fullName>
    </submittedName>
</protein>
<dbReference type="InterPro" id="IPR035372">
    <property type="entry name" value="MCD_N"/>
</dbReference>
<feature type="domain" description="Malonyl-CoA decarboxylase C-terminal" evidence="1">
    <location>
        <begin position="275"/>
        <end position="538"/>
    </location>
</feature>
<evidence type="ECO:0000313" key="3">
    <source>
        <dbReference type="EMBL" id="THJ36342.1"/>
    </source>
</evidence>
<evidence type="ECO:0000313" key="4">
    <source>
        <dbReference type="Proteomes" id="UP000306236"/>
    </source>
</evidence>
<evidence type="ECO:0000259" key="1">
    <source>
        <dbReference type="Pfam" id="PF05292"/>
    </source>
</evidence>
<proteinExistence type="predicted"/>
<dbReference type="InterPro" id="IPR038917">
    <property type="entry name" value="Malonyl_CoA_deC"/>
</dbReference>
<name>A0A4V3YXS3_9BURK</name>
<dbReference type="Gene3D" id="3.40.630.150">
    <property type="entry name" value="Malonyl-CoA decarboxylase, catalytic domain"/>
    <property type="match status" value="1"/>
</dbReference>
<evidence type="ECO:0000259" key="2">
    <source>
        <dbReference type="Pfam" id="PF17408"/>
    </source>
</evidence>
<dbReference type="Pfam" id="PF05292">
    <property type="entry name" value="MCD"/>
    <property type="match status" value="1"/>
</dbReference>
<dbReference type="Pfam" id="PF17408">
    <property type="entry name" value="MCD_N"/>
    <property type="match status" value="1"/>
</dbReference>
<dbReference type="PANTHER" id="PTHR28641:SF1">
    <property type="entry name" value="MALONYL-COA DECARBOXYLASE, MITOCHONDRIAL"/>
    <property type="match status" value="1"/>
</dbReference>
<accession>A0A4V3YXS3</accession>
<dbReference type="Gene3D" id="1.20.140.90">
    <property type="entry name" value="Malonyl-CoA decarboxylase, oligemerization domain"/>
    <property type="match status" value="1"/>
</dbReference>
<dbReference type="InterPro" id="IPR007956">
    <property type="entry name" value="Malonyl_CoA_deC_C"/>
</dbReference>
<keyword evidence="4" id="KW-1185">Reference proteome</keyword>
<reference evidence="3 4" key="1">
    <citation type="submission" date="2019-04" db="EMBL/GenBank/DDBJ databases">
        <title>Lampropedia sp YIM MLB12 draf genome.</title>
        <authorList>
            <person name="Wang Y.-X."/>
        </authorList>
    </citation>
    <scope>NUCLEOTIDE SEQUENCE [LARGE SCALE GENOMIC DNA]</scope>
    <source>
        <strain evidence="3 4">YIM MLB12</strain>
    </source>
</reference>
<gene>
    <name evidence="3" type="ORF">E8K88_00055</name>
</gene>
<dbReference type="InterPro" id="IPR042303">
    <property type="entry name" value="Malonyl_CoA_deC_C_sf"/>
</dbReference>
<dbReference type="OrthoDB" id="5292736at2"/>
<dbReference type="GO" id="GO:0006633">
    <property type="term" value="P:fatty acid biosynthetic process"/>
    <property type="evidence" value="ECO:0007669"/>
    <property type="project" value="InterPro"/>
</dbReference>
<dbReference type="EMBL" id="SSWX01000001">
    <property type="protein sequence ID" value="THJ36342.1"/>
    <property type="molecule type" value="Genomic_DNA"/>
</dbReference>
<dbReference type="PANTHER" id="PTHR28641">
    <property type="match status" value="1"/>
</dbReference>
<dbReference type="InterPro" id="IPR038351">
    <property type="entry name" value="MCD_N_sf"/>
</dbReference>
<comment type="caution">
    <text evidence="3">The sequence shown here is derived from an EMBL/GenBank/DDBJ whole genome shotgun (WGS) entry which is preliminary data.</text>
</comment>
<dbReference type="GO" id="GO:0050080">
    <property type="term" value="F:malonyl-CoA decarboxylase activity"/>
    <property type="evidence" value="ECO:0007669"/>
    <property type="project" value="InterPro"/>
</dbReference>
<dbReference type="Proteomes" id="UP000306236">
    <property type="component" value="Unassembled WGS sequence"/>
</dbReference>